<dbReference type="PANTHER" id="PTHR19959:SF119">
    <property type="entry name" value="FUNGAL LIPASE-LIKE DOMAIN-CONTAINING PROTEIN"/>
    <property type="match status" value="1"/>
</dbReference>
<sequence>HLSVCLSDVYNRFGKLEDLEAAVKINQAAVAQTPPGHPKLAERLYGLAVSFGQRYQRSDNLEDLNASLKNYRAAVEETPEGHPDLPMRLCGLSVSLSDAYNRFGRPEDLEAALENNRAAVAQTPENDPHLSERLGDLGVSYGQRYRRSGNLQDLEAALENVRAAVEKTPNDHPDLAGLHGKLAKLLSFRYERLNNPQDLEAALQNQKLTIEKTPKDHPDLADCLSGLAMVLRKRYGRFGNIEDLNDALRNDEAAIAQTQKDDPHVAERVQSLGASFFKRYLKFENPEDLDSALQNIKSAVAQTSEDHPHLPFWLQSLAVCFKSRYMRLWSLDDLEAALENGQAAVALLAKGDLRLPNWHQVLAMCLWLRYRRSENVQDLEDALSNYHESFKGPTSDFIGSWRAALLWASFAKRDRPSEMLNAYSAAFNLLPDILWIGSSISVRQHTNRRINITQAISDAINACIDYPNLTLAIEILEQGMGTTFQQLLQLKANLDFLPQADATKLQRLSMQLYNGTASDEELPRIAAERNTLLTELRQRPGLEYLLRPRPFTELCQASQHGPIVILNSHSAHCDSFILLNPTLDPIRISLPEVSLDRLRRVKAQLKDMVRGRNIRSTELEISRMKGKREGKMDLKDILTWIWTSIANPVYLALKSNGITSGRLWWCPTGEFVTLPLHAADSTDEFIHSYTSTLGALLEAMARKSSDNLPNIGLVGVTYTGPGRTDELPGVEQEIEQITSIVPDKYQVQSLRREEATVVAVTQQLNNSSWLHLACHGSQNLVEPPKSCLHLYGGTLELETILRMPLPNAEFVFLAACQTAKGDAKLVNESFHLGSGFIAAGFQAAIATMWSMCDSDGPIVAEAVYNHIFGREQRPRVQETAKALQLAVRKLQQQGVPPERWVPFIHIGL</sequence>
<feature type="domain" description="CHAT" evidence="1">
    <location>
        <begin position="636"/>
        <end position="907"/>
    </location>
</feature>
<name>A0AAD7ING1_9AGAR</name>
<dbReference type="SUPFAM" id="SSF81901">
    <property type="entry name" value="HCP-like"/>
    <property type="match status" value="1"/>
</dbReference>
<feature type="non-terminal residue" evidence="2">
    <location>
        <position position="1"/>
    </location>
</feature>
<evidence type="ECO:0000313" key="3">
    <source>
        <dbReference type="Proteomes" id="UP001215280"/>
    </source>
</evidence>
<proteinExistence type="predicted"/>
<organism evidence="2 3">
    <name type="scientific">Mycena maculata</name>
    <dbReference type="NCBI Taxonomy" id="230809"/>
    <lineage>
        <taxon>Eukaryota</taxon>
        <taxon>Fungi</taxon>
        <taxon>Dikarya</taxon>
        <taxon>Basidiomycota</taxon>
        <taxon>Agaricomycotina</taxon>
        <taxon>Agaricomycetes</taxon>
        <taxon>Agaricomycetidae</taxon>
        <taxon>Agaricales</taxon>
        <taxon>Marasmiineae</taxon>
        <taxon>Mycenaceae</taxon>
        <taxon>Mycena</taxon>
    </lineage>
</organism>
<dbReference type="Gene3D" id="1.20.120.660">
    <property type="entry name" value="IL-4 antagonist (De novo design) like domain"/>
    <property type="match status" value="1"/>
</dbReference>
<dbReference type="Gene3D" id="1.25.40.10">
    <property type="entry name" value="Tetratricopeptide repeat domain"/>
    <property type="match status" value="1"/>
</dbReference>
<dbReference type="InterPro" id="IPR011990">
    <property type="entry name" value="TPR-like_helical_dom_sf"/>
</dbReference>
<keyword evidence="3" id="KW-1185">Reference proteome</keyword>
<dbReference type="AlphaFoldDB" id="A0AAD7ING1"/>
<dbReference type="PANTHER" id="PTHR19959">
    <property type="entry name" value="KINESIN LIGHT CHAIN"/>
    <property type="match status" value="1"/>
</dbReference>
<comment type="caution">
    <text evidence="2">The sequence shown here is derived from an EMBL/GenBank/DDBJ whole genome shotgun (WGS) entry which is preliminary data.</text>
</comment>
<evidence type="ECO:0000259" key="1">
    <source>
        <dbReference type="Pfam" id="PF12770"/>
    </source>
</evidence>
<reference evidence="2" key="1">
    <citation type="submission" date="2023-03" db="EMBL/GenBank/DDBJ databases">
        <title>Massive genome expansion in bonnet fungi (Mycena s.s.) driven by repeated elements and novel gene families across ecological guilds.</title>
        <authorList>
            <consortium name="Lawrence Berkeley National Laboratory"/>
            <person name="Harder C.B."/>
            <person name="Miyauchi S."/>
            <person name="Viragh M."/>
            <person name="Kuo A."/>
            <person name="Thoen E."/>
            <person name="Andreopoulos B."/>
            <person name="Lu D."/>
            <person name="Skrede I."/>
            <person name="Drula E."/>
            <person name="Henrissat B."/>
            <person name="Morin E."/>
            <person name="Kohler A."/>
            <person name="Barry K."/>
            <person name="LaButti K."/>
            <person name="Morin E."/>
            <person name="Salamov A."/>
            <person name="Lipzen A."/>
            <person name="Mereny Z."/>
            <person name="Hegedus B."/>
            <person name="Baldrian P."/>
            <person name="Stursova M."/>
            <person name="Weitz H."/>
            <person name="Taylor A."/>
            <person name="Grigoriev I.V."/>
            <person name="Nagy L.G."/>
            <person name="Martin F."/>
            <person name="Kauserud H."/>
        </authorList>
    </citation>
    <scope>NUCLEOTIDE SEQUENCE</scope>
    <source>
        <strain evidence="2">CBHHK188m</strain>
    </source>
</reference>
<evidence type="ECO:0000313" key="2">
    <source>
        <dbReference type="EMBL" id="KAJ7747124.1"/>
    </source>
</evidence>
<dbReference type="InterPro" id="IPR024983">
    <property type="entry name" value="CHAT_dom"/>
</dbReference>
<dbReference type="EMBL" id="JARJLG010000095">
    <property type="protein sequence ID" value="KAJ7747124.1"/>
    <property type="molecule type" value="Genomic_DNA"/>
</dbReference>
<gene>
    <name evidence="2" type="ORF">DFH07DRAFT_578278</name>
</gene>
<protein>
    <submittedName>
        <fullName evidence="2">CHAT domain-containing protein</fullName>
    </submittedName>
</protein>
<dbReference type="Pfam" id="PF12770">
    <property type="entry name" value="CHAT"/>
    <property type="match status" value="1"/>
</dbReference>
<dbReference type="Proteomes" id="UP001215280">
    <property type="component" value="Unassembled WGS sequence"/>
</dbReference>
<accession>A0AAD7ING1</accession>